<evidence type="ECO:0000313" key="3">
    <source>
        <dbReference type="RefSeq" id="XP_016751636.1"/>
    </source>
</evidence>
<dbReference type="AlphaFoldDB" id="A0A1U8PKD3"/>
<dbReference type="Proteomes" id="UP000818029">
    <property type="component" value="Chromosome A11"/>
</dbReference>
<organism evidence="2 3">
    <name type="scientific">Gossypium hirsutum</name>
    <name type="common">Upland cotton</name>
    <name type="synonym">Gossypium mexicanum</name>
    <dbReference type="NCBI Taxonomy" id="3635"/>
    <lineage>
        <taxon>Eukaryota</taxon>
        <taxon>Viridiplantae</taxon>
        <taxon>Streptophyta</taxon>
        <taxon>Embryophyta</taxon>
        <taxon>Tracheophyta</taxon>
        <taxon>Spermatophyta</taxon>
        <taxon>Magnoliopsida</taxon>
        <taxon>eudicotyledons</taxon>
        <taxon>Gunneridae</taxon>
        <taxon>Pentapetalae</taxon>
        <taxon>rosids</taxon>
        <taxon>malvids</taxon>
        <taxon>Malvales</taxon>
        <taxon>Malvaceae</taxon>
        <taxon>Malvoideae</taxon>
        <taxon>Gossypium</taxon>
    </lineage>
</organism>
<dbReference type="PANTHER" id="PTHR46148:SF44">
    <property type="entry name" value="GAG-POL POLYPROTEIN"/>
    <property type="match status" value="1"/>
</dbReference>
<dbReference type="GeneID" id="107959962"/>
<dbReference type="InterPro" id="IPR056924">
    <property type="entry name" value="SH3_Tf2-1"/>
</dbReference>
<dbReference type="PaxDb" id="3635-A0A1U8PKD3"/>
<accession>A0A1U8PKD3</accession>
<gene>
    <name evidence="3" type="primary">LOC107959962</name>
</gene>
<sequence>MAPYEALYCRKCQTPLCWTELGERRVLGIELVFKTKDNVKLIWDGLKVAFDREKSYADFKRHDIEYFVGEFVFLKVSQWKKVLRLSAGPYRILKRVGLVAYQLELPLELDCNHDVFHVSMLRRYQYDPSHVVAIEENEVRPDLTFEEESVPILDRDVKVLRRKFIPLVKVLWQNHGAEEATWELVDLMRQQYSHMF</sequence>
<protein>
    <recommendedName>
        <fullName evidence="1">Tf2-1-like SH3-like domain-containing protein</fullName>
    </recommendedName>
</protein>
<name>A0A1U8PKD3_GOSHI</name>
<dbReference type="KEGG" id="ghi:107959962"/>
<evidence type="ECO:0000259" key="1">
    <source>
        <dbReference type="Pfam" id="PF24626"/>
    </source>
</evidence>
<reference evidence="3" key="2">
    <citation type="submission" date="2025-08" db="UniProtKB">
        <authorList>
            <consortium name="RefSeq"/>
        </authorList>
    </citation>
    <scope>IDENTIFICATION</scope>
</reference>
<keyword evidence="2" id="KW-1185">Reference proteome</keyword>
<reference evidence="2" key="1">
    <citation type="journal article" date="2020" name="Nat. Genet.">
        <title>Genomic diversifications of five Gossypium allopolyploid species and their impact on cotton improvement.</title>
        <authorList>
            <person name="Chen Z.J."/>
            <person name="Sreedasyam A."/>
            <person name="Ando A."/>
            <person name="Song Q."/>
            <person name="De Santiago L.M."/>
            <person name="Hulse-Kemp A.M."/>
            <person name="Ding M."/>
            <person name="Ye W."/>
            <person name="Kirkbride R.C."/>
            <person name="Jenkins J."/>
            <person name="Plott C."/>
            <person name="Lovell J."/>
            <person name="Lin Y.M."/>
            <person name="Vaughn R."/>
            <person name="Liu B."/>
            <person name="Simpson S."/>
            <person name="Scheffler B.E."/>
            <person name="Wen L."/>
            <person name="Saski C.A."/>
            <person name="Grover C.E."/>
            <person name="Hu G."/>
            <person name="Conover J.L."/>
            <person name="Carlson J.W."/>
            <person name="Shu S."/>
            <person name="Boston L.B."/>
            <person name="Williams M."/>
            <person name="Peterson D.G."/>
            <person name="McGee K."/>
            <person name="Jones D.C."/>
            <person name="Wendel J.F."/>
            <person name="Stelly D.M."/>
            <person name="Grimwood J."/>
            <person name="Schmutz J."/>
        </authorList>
    </citation>
    <scope>NUCLEOTIDE SEQUENCE [LARGE SCALE GENOMIC DNA]</scope>
    <source>
        <strain evidence="2">cv. TM-1</strain>
    </source>
</reference>
<dbReference type="Pfam" id="PF24626">
    <property type="entry name" value="SH3_Tf2-1"/>
    <property type="match status" value="1"/>
</dbReference>
<dbReference type="STRING" id="3635.A0A1U8PKD3"/>
<proteinExistence type="predicted"/>
<dbReference type="PANTHER" id="PTHR46148">
    <property type="entry name" value="CHROMO DOMAIN-CONTAINING PROTEIN"/>
    <property type="match status" value="1"/>
</dbReference>
<feature type="domain" description="Tf2-1-like SH3-like" evidence="1">
    <location>
        <begin position="69"/>
        <end position="124"/>
    </location>
</feature>
<dbReference type="RefSeq" id="XP_016751636.1">
    <property type="nucleotide sequence ID" value="XM_016896147.1"/>
</dbReference>
<evidence type="ECO:0000313" key="2">
    <source>
        <dbReference type="Proteomes" id="UP000818029"/>
    </source>
</evidence>